<dbReference type="VEuPathDB" id="FungiDB:P175DRAFT_0517166"/>
<dbReference type="EMBL" id="MSFN02000005">
    <property type="protein sequence ID" value="PTU20182.1"/>
    <property type="molecule type" value="Genomic_DNA"/>
</dbReference>
<dbReference type="RefSeq" id="XP_040751574.1">
    <property type="nucleotide sequence ID" value="XM_040898964.1"/>
</dbReference>
<reference evidence="1 2" key="1">
    <citation type="journal article" date="2018" name="Proc. Natl. Acad. Sci. U.S.A.">
        <title>Linking secondary metabolites to gene clusters through genome sequencing of six diverse Aspergillus species.</title>
        <authorList>
            <person name="Kaerboelling I."/>
            <person name="Vesth T.C."/>
            <person name="Frisvad J.C."/>
            <person name="Nybo J.L."/>
            <person name="Theobald S."/>
            <person name="Kuo A."/>
            <person name="Bowyer P."/>
            <person name="Matsuda Y."/>
            <person name="Mondo S."/>
            <person name="Lyhne E.K."/>
            <person name="Kogle M.E."/>
            <person name="Clum A."/>
            <person name="Lipzen A."/>
            <person name="Salamov A."/>
            <person name="Ngan C.Y."/>
            <person name="Daum C."/>
            <person name="Chiniquy J."/>
            <person name="Barry K."/>
            <person name="LaButti K."/>
            <person name="Haridas S."/>
            <person name="Simmons B.A."/>
            <person name="Magnuson J.K."/>
            <person name="Mortensen U.H."/>
            <person name="Larsen T.O."/>
            <person name="Grigoriev I.V."/>
            <person name="Baker S.E."/>
            <person name="Andersen M.R."/>
        </authorList>
    </citation>
    <scope>NUCLEOTIDE SEQUENCE [LARGE SCALE GENOMIC DNA]</scope>
    <source>
        <strain evidence="1 2">IBT 24754</strain>
    </source>
</reference>
<organism evidence="1 2">
    <name type="scientific">Aspergillus ochraceoroseus IBT 24754</name>
    <dbReference type="NCBI Taxonomy" id="1392256"/>
    <lineage>
        <taxon>Eukaryota</taxon>
        <taxon>Fungi</taxon>
        <taxon>Dikarya</taxon>
        <taxon>Ascomycota</taxon>
        <taxon>Pezizomycotina</taxon>
        <taxon>Eurotiomycetes</taxon>
        <taxon>Eurotiomycetidae</taxon>
        <taxon>Eurotiales</taxon>
        <taxon>Aspergillaceae</taxon>
        <taxon>Aspergillus</taxon>
        <taxon>Aspergillus subgen. Nidulantes</taxon>
    </lineage>
</organism>
<dbReference type="OrthoDB" id="10254945at2759"/>
<protein>
    <submittedName>
        <fullName evidence="1">Uncharacterized protein</fullName>
    </submittedName>
</protein>
<sequence length="275" mass="31542">MSKPLDQKVTMIRPDGFVDEDLVIEHYEYYPISPRLKFPMFRDRDTPAARNVYPLIQPALLMSRIIIKRWQSFGVFVRRRHLGLQADETIGRIKKAIPDIDFDPDMHPNSSPFADMNLYPKAISDLITLDYNIIRLLEDSTSTHSQKLAAHVLESCSIRAGQLRSDDEPFETPPDLDFRQLFTEPYWTIAQQPLRPPVDKYARYAILENELIDEWRGLPMKSKVRERDVHVETGSLSKKHRSIIPVNICGGKKCSSDTSITCGNLPFAKANDSIS</sequence>
<dbReference type="GeneID" id="63815846"/>
<evidence type="ECO:0000313" key="2">
    <source>
        <dbReference type="Proteomes" id="UP000244073"/>
    </source>
</evidence>
<dbReference type="Proteomes" id="UP000244073">
    <property type="component" value="Unassembled WGS sequence"/>
</dbReference>
<name>A0A2T5LV77_9EURO</name>
<dbReference type="AlphaFoldDB" id="A0A2T5LV77"/>
<comment type="caution">
    <text evidence="1">The sequence shown here is derived from an EMBL/GenBank/DDBJ whole genome shotgun (WGS) entry which is preliminary data.</text>
</comment>
<evidence type="ECO:0000313" key="1">
    <source>
        <dbReference type="EMBL" id="PTU20182.1"/>
    </source>
</evidence>
<gene>
    <name evidence="1" type="ORF">P175DRAFT_0517166</name>
</gene>
<accession>A0A2T5LV77</accession>
<proteinExistence type="predicted"/>